<dbReference type="InterPro" id="IPR008964">
    <property type="entry name" value="Invasin/intimin_cell_adhesion"/>
</dbReference>
<gene>
    <name evidence="3" type="primary">eae</name>
    <name evidence="3" type="ORF">NCTC11466_02733</name>
</gene>
<dbReference type="Pfam" id="PF02369">
    <property type="entry name" value="Big_1"/>
    <property type="match status" value="1"/>
</dbReference>
<proteinExistence type="inferred from homology"/>
<dbReference type="Proteomes" id="UP000274122">
    <property type="component" value="Chromosome"/>
</dbReference>
<protein>
    <submittedName>
        <fullName evidence="3">Attaching and effacing protein</fullName>
    </submittedName>
</protein>
<feature type="domain" description="Big-1" evidence="2">
    <location>
        <begin position="18"/>
        <end position="110"/>
    </location>
</feature>
<dbReference type="AlphaFoldDB" id="A0A3S4INX1"/>
<dbReference type="InterPro" id="IPR013783">
    <property type="entry name" value="Ig-like_fold"/>
</dbReference>
<name>A0A3S4INX1_9ENTR</name>
<dbReference type="SUPFAM" id="SSF49373">
    <property type="entry name" value="Invasin/intimin cell-adhesion fragments"/>
    <property type="match status" value="1"/>
</dbReference>
<sequence length="295" mass="32367">MVVKYSVESDIEIDICPDKSIAASDGNDSIVFSVSAVLTGSKEPVVGVPIVFSSDNHAVLSETNSIFYGTLTDGTGLARATLKNNYSEQVVVTAKLNDSSQNIVMAKVTFVDEVKPLVVEYAKNKNHTLLNNEPSIVWDNAEFIIQTSGGSGSLQWQVVNSTGDINVLSGSKGQGIVSILRENYGSHVIRADDIITGEFIEYSFSVVNYIYSDNESYFLGELLVSPPGRIISPSVYQSLCREWGNMSAYSGWGGDYWSSDHNMKHNLAKVMNIDTGIDRYSRITLHQYKAAYQTK</sequence>
<accession>A0A3S4INX1</accession>
<dbReference type="Gene3D" id="2.60.40.10">
    <property type="entry name" value="Immunoglobulins"/>
    <property type="match status" value="1"/>
</dbReference>
<evidence type="ECO:0000256" key="1">
    <source>
        <dbReference type="ARBA" id="ARBA00010116"/>
    </source>
</evidence>
<dbReference type="InterPro" id="IPR003344">
    <property type="entry name" value="Big_1_dom"/>
</dbReference>
<dbReference type="KEGG" id="clap:NCTC11466_02733"/>
<organism evidence="3 4">
    <name type="scientific">Cedecea lapagei</name>
    <dbReference type="NCBI Taxonomy" id="158823"/>
    <lineage>
        <taxon>Bacteria</taxon>
        <taxon>Pseudomonadati</taxon>
        <taxon>Pseudomonadota</taxon>
        <taxon>Gammaproteobacteria</taxon>
        <taxon>Enterobacterales</taxon>
        <taxon>Enterobacteriaceae</taxon>
        <taxon>Cedecea</taxon>
    </lineage>
</organism>
<evidence type="ECO:0000313" key="4">
    <source>
        <dbReference type="Proteomes" id="UP000274122"/>
    </source>
</evidence>
<dbReference type="EMBL" id="LR134201">
    <property type="protein sequence ID" value="VEB98559.1"/>
    <property type="molecule type" value="Genomic_DNA"/>
</dbReference>
<comment type="similarity">
    <text evidence="1">Belongs to the intimin/invasin family.</text>
</comment>
<evidence type="ECO:0000313" key="3">
    <source>
        <dbReference type="EMBL" id="VEB98559.1"/>
    </source>
</evidence>
<keyword evidence="4" id="KW-1185">Reference proteome</keyword>
<evidence type="ECO:0000259" key="2">
    <source>
        <dbReference type="Pfam" id="PF02369"/>
    </source>
</evidence>
<dbReference type="RefSeq" id="WP_126356727.1">
    <property type="nucleotide sequence ID" value="NZ_LR134201.1"/>
</dbReference>
<reference evidence="3 4" key="1">
    <citation type="submission" date="2018-12" db="EMBL/GenBank/DDBJ databases">
        <authorList>
            <consortium name="Pathogen Informatics"/>
        </authorList>
    </citation>
    <scope>NUCLEOTIDE SEQUENCE [LARGE SCALE GENOMIC DNA]</scope>
    <source>
        <strain evidence="3 4">NCTC11466</strain>
    </source>
</reference>